<proteinExistence type="inferred from homology"/>
<evidence type="ECO:0000256" key="1">
    <source>
        <dbReference type="ARBA" id="ARBA00004496"/>
    </source>
</evidence>
<evidence type="ECO:0000256" key="7">
    <source>
        <dbReference type="ARBA" id="ARBA00022827"/>
    </source>
</evidence>
<comment type="catalytic activity">
    <reaction evidence="12 16">
        <text>N(6)-[(R)-dihydrolipoyl]-L-lysyl-[protein] + NAD(+) = N(6)-[(R)-lipoyl]-L-lysyl-[protein] + NADH + H(+)</text>
        <dbReference type="Rhea" id="RHEA:15045"/>
        <dbReference type="Rhea" id="RHEA-COMP:10474"/>
        <dbReference type="Rhea" id="RHEA-COMP:10475"/>
        <dbReference type="ChEBI" id="CHEBI:15378"/>
        <dbReference type="ChEBI" id="CHEBI:57540"/>
        <dbReference type="ChEBI" id="CHEBI:57945"/>
        <dbReference type="ChEBI" id="CHEBI:83099"/>
        <dbReference type="ChEBI" id="CHEBI:83100"/>
        <dbReference type="EC" id="1.8.1.4"/>
    </reaction>
</comment>
<gene>
    <name evidence="19" type="primary">lpdA</name>
    <name evidence="19" type="ORF">CHH72_06620</name>
</gene>
<name>A0A268P2K4_SHOCL</name>
<feature type="binding site" evidence="14">
    <location>
        <position position="256"/>
    </location>
    <ligand>
        <name>NAD(+)</name>
        <dbReference type="ChEBI" id="CHEBI:57540"/>
    </ligand>
</feature>
<dbReference type="GO" id="GO:0050660">
    <property type="term" value="F:flavin adenine dinucleotide binding"/>
    <property type="evidence" value="ECO:0007669"/>
    <property type="project" value="InterPro"/>
</dbReference>
<comment type="miscellaneous">
    <text evidence="16">The active site is a redox-active disulfide bond.</text>
</comment>
<evidence type="ECO:0000256" key="13">
    <source>
        <dbReference type="PIRSR" id="PIRSR000350-2"/>
    </source>
</evidence>
<dbReference type="GO" id="GO:0006103">
    <property type="term" value="P:2-oxoglutarate metabolic process"/>
    <property type="evidence" value="ECO:0007669"/>
    <property type="project" value="TreeGrafter"/>
</dbReference>
<dbReference type="PRINTS" id="PR00411">
    <property type="entry name" value="PNDRDTASEI"/>
</dbReference>
<dbReference type="EC" id="1.8.1.4" evidence="3 16"/>
<dbReference type="GO" id="GO:0005737">
    <property type="term" value="C:cytoplasm"/>
    <property type="evidence" value="ECO:0007669"/>
    <property type="project" value="UniProtKB-SubCell"/>
</dbReference>
<keyword evidence="8 16" id="KW-0560">Oxidoreductase</keyword>
<dbReference type="PIRSF" id="PIRSF000350">
    <property type="entry name" value="Mercury_reductase_MerA"/>
    <property type="match status" value="1"/>
</dbReference>
<comment type="caution">
    <text evidence="19">The sequence shown here is derived from an EMBL/GenBank/DDBJ whole genome shotgun (WGS) entry which is preliminary data.</text>
</comment>
<keyword evidence="11 16" id="KW-0676">Redox-active center</keyword>
<dbReference type="Pfam" id="PF02852">
    <property type="entry name" value="Pyr_redox_dim"/>
    <property type="match status" value="1"/>
</dbReference>
<evidence type="ECO:0000256" key="8">
    <source>
        <dbReference type="ARBA" id="ARBA00023002"/>
    </source>
</evidence>
<evidence type="ECO:0000256" key="11">
    <source>
        <dbReference type="ARBA" id="ARBA00023284"/>
    </source>
</evidence>
<feature type="binding site" evidence="14">
    <location>
        <position position="197"/>
    </location>
    <ligand>
        <name>NAD(+)</name>
        <dbReference type="ChEBI" id="CHEBI:57540"/>
    </ligand>
</feature>
<evidence type="ECO:0000256" key="5">
    <source>
        <dbReference type="ARBA" id="ARBA00022490"/>
    </source>
</evidence>
<evidence type="ECO:0000256" key="15">
    <source>
        <dbReference type="PIRSR" id="PIRSR000350-4"/>
    </source>
</evidence>
<evidence type="ECO:0000313" key="19">
    <source>
        <dbReference type="EMBL" id="PAE89918.1"/>
    </source>
</evidence>
<dbReference type="NCBIfam" id="TIGR01350">
    <property type="entry name" value="lipoamide_DH"/>
    <property type="match status" value="1"/>
</dbReference>
<dbReference type="InterPro" id="IPR012999">
    <property type="entry name" value="Pyr_OxRdtase_I_AS"/>
</dbReference>
<keyword evidence="9 14" id="KW-0520">NAD</keyword>
<feature type="binding site" evidence="14">
    <location>
        <begin position="174"/>
        <end position="181"/>
    </location>
    <ligand>
        <name>NAD(+)</name>
        <dbReference type="ChEBI" id="CHEBI:57540"/>
    </ligand>
</feature>
<evidence type="ECO:0000313" key="20">
    <source>
        <dbReference type="Proteomes" id="UP000216207"/>
    </source>
</evidence>
<comment type="subcellular location">
    <subcellularLocation>
        <location evidence="1">Cytoplasm</location>
    </subcellularLocation>
</comment>
<keyword evidence="7 14" id="KW-0274">FAD</keyword>
<evidence type="ECO:0000256" key="10">
    <source>
        <dbReference type="ARBA" id="ARBA00023157"/>
    </source>
</evidence>
<sequence>MKSFDLTVVGAGPGGYVAAIRAAQLGMTVALIDRGKPGGTCLHSGCIPSKIMLQHGGRLEDIRQAQEWGIETSVVQVDDSKLFRRQNTIIQSLSAGIAQLLKKNRITFFQGEATIDGSQQLVCDGHIIQSENLLLATGGKPFIPPIAQLETIDYMTTDTFFQQTSLPKSLVIIGGGVIAVELAFAVSPFGTKVTILEVASDILQTEDEQARAVVKKQLQQRGVEIETNVVIENVGQGLVRTANAAFPFERLLVAAGRRPNTELADALHLQKDANNRFIEVNPYYETSKKGIYAIGDVIGKYELAHAASAEGIAAVEHMAGIKQQPIDELGIPRCVYTDPEIASFGLSEKEAKERGYDVKVSFSANAANGKALAEGDTSGFVKLITEKKYGELLGAVIVGKHATELIGELLATRVSEGTISELQQLIHAHPTIAEVIGESALAFSKRAIHQ</sequence>
<evidence type="ECO:0000256" key="3">
    <source>
        <dbReference type="ARBA" id="ARBA00012608"/>
    </source>
</evidence>
<dbReference type="Gene3D" id="3.50.50.60">
    <property type="entry name" value="FAD/NAD(P)-binding domain"/>
    <property type="match status" value="2"/>
</dbReference>
<dbReference type="Pfam" id="PF07992">
    <property type="entry name" value="Pyr_redox_2"/>
    <property type="match status" value="1"/>
</dbReference>
<feature type="domain" description="Pyridine nucleotide-disulphide oxidoreductase dimerisation" evidence="17">
    <location>
        <begin position="331"/>
        <end position="439"/>
    </location>
</feature>
<evidence type="ECO:0000259" key="17">
    <source>
        <dbReference type="Pfam" id="PF02852"/>
    </source>
</evidence>
<dbReference type="SUPFAM" id="SSF55424">
    <property type="entry name" value="FAD/NAD-linked reductases, dimerisation (C-terminal) domain"/>
    <property type="match status" value="1"/>
</dbReference>
<evidence type="ECO:0000256" key="4">
    <source>
        <dbReference type="ARBA" id="ARBA00016961"/>
    </source>
</evidence>
<dbReference type="InterPro" id="IPR050151">
    <property type="entry name" value="Class-I_Pyr_Nuc-Dis_Oxidored"/>
</dbReference>
<evidence type="ECO:0000256" key="14">
    <source>
        <dbReference type="PIRSR" id="PIRSR000350-3"/>
    </source>
</evidence>
<keyword evidence="14" id="KW-0547">Nucleotide-binding</keyword>
<evidence type="ECO:0000256" key="2">
    <source>
        <dbReference type="ARBA" id="ARBA00007532"/>
    </source>
</evidence>
<dbReference type="PANTHER" id="PTHR22912:SF217">
    <property type="entry name" value="DIHYDROLIPOYL DEHYDROGENASE"/>
    <property type="match status" value="1"/>
</dbReference>
<comment type="cofactor">
    <cofactor evidence="14 16">
        <name>FAD</name>
        <dbReference type="ChEBI" id="CHEBI:57692"/>
    </cofactor>
    <text evidence="14 16">Binds 1 FAD per subunit.</text>
</comment>
<keyword evidence="10" id="KW-1015">Disulfide bond</keyword>
<dbReference type="PROSITE" id="PS00076">
    <property type="entry name" value="PYRIDINE_REDOX_1"/>
    <property type="match status" value="1"/>
</dbReference>
<accession>A0A268P2K4</accession>
<dbReference type="PRINTS" id="PR00368">
    <property type="entry name" value="FADPNR"/>
</dbReference>
<dbReference type="InterPro" id="IPR006258">
    <property type="entry name" value="Lipoamide_DH"/>
</dbReference>
<protein>
    <recommendedName>
        <fullName evidence="4 16">Dihydrolipoyl dehydrogenase</fullName>
        <ecNumber evidence="3 16">1.8.1.4</ecNumber>
    </recommendedName>
</protein>
<dbReference type="FunFam" id="3.30.390.30:FF:000001">
    <property type="entry name" value="Dihydrolipoyl dehydrogenase"/>
    <property type="match status" value="1"/>
</dbReference>
<dbReference type="InterPro" id="IPR023753">
    <property type="entry name" value="FAD/NAD-binding_dom"/>
</dbReference>
<dbReference type="GO" id="GO:0004148">
    <property type="term" value="F:dihydrolipoyl dehydrogenase (NADH) activity"/>
    <property type="evidence" value="ECO:0007669"/>
    <property type="project" value="UniProtKB-EC"/>
</dbReference>
<dbReference type="PANTHER" id="PTHR22912">
    <property type="entry name" value="DISULFIDE OXIDOREDUCTASE"/>
    <property type="match status" value="1"/>
</dbReference>
<dbReference type="InterPro" id="IPR016156">
    <property type="entry name" value="FAD/NAD-linked_Rdtase_dimer_sf"/>
</dbReference>
<feature type="disulfide bond" description="Redox-active" evidence="15">
    <location>
        <begin position="41"/>
        <end position="46"/>
    </location>
</feature>
<dbReference type="Proteomes" id="UP000216207">
    <property type="component" value="Unassembled WGS sequence"/>
</dbReference>
<evidence type="ECO:0000259" key="18">
    <source>
        <dbReference type="Pfam" id="PF07992"/>
    </source>
</evidence>
<keyword evidence="6 16" id="KW-0285">Flavoprotein</keyword>
<dbReference type="InterPro" id="IPR036188">
    <property type="entry name" value="FAD/NAD-bd_sf"/>
</dbReference>
<evidence type="ECO:0000256" key="9">
    <source>
        <dbReference type="ARBA" id="ARBA00023027"/>
    </source>
</evidence>
<dbReference type="AlphaFoldDB" id="A0A268P2K4"/>
<organism evidence="19 20">
    <name type="scientific">Shouchella clausii</name>
    <name type="common">Alkalihalobacillus clausii</name>
    <dbReference type="NCBI Taxonomy" id="79880"/>
    <lineage>
        <taxon>Bacteria</taxon>
        <taxon>Bacillati</taxon>
        <taxon>Bacillota</taxon>
        <taxon>Bacilli</taxon>
        <taxon>Bacillales</taxon>
        <taxon>Bacillaceae</taxon>
        <taxon>Shouchella</taxon>
    </lineage>
</organism>
<feature type="domain" description="FAD/NAD(P)-binding" evidence="18">
    <location>
        <begin position="4"/>
        <end position="311"/>
    </location>
</feature>
<evidence type="ECO:0000256" key="6">
    <source>
        <dbReference type="ARBA" id="ARBA00022630"/>
    </source>
</evidence>
<reference evidence="19 20" key="1">
    <citation type="submission" date="2017-07" db="EMBL/GenBank/DDBJ databases">
        <title>Isolation and whole genome analysis of endospore-forming bacteria from heroin.</title>
        <authorList>
            <person name="Kalinowski J."/>
            <person name="Ahrens B."/>
            <person name="Al-Dilaimi A."/>
            <person name="Winkler A."/>
            <person name="Wibberg D."/>
            <person name="Schleenbecker U."/>
            <person name="Ruckert C."/>
            <person name="Wolfel R."/>
            <person name="Grass G."/>
        </authorList>
    </citation>
    <scope>NUCLEOTIDE SEQUENCE [LARGE SCALE GENOMIC DNA]</scope>
    <source>
        <strain evidence="19 20">7539</strain>
    </source>
</reference>
<dbReference type="EMBL" id="NPCC01000006">
    <property type="protein sequence ID" value="PAE89918.1"/>
    <property type="molecule type" value="Genomic_DNA"/>
</dbReference>
<dbReference type="SUPFAM" id="SSF51905">
    <property type="entry name" value="FAD/NAD(P)-binding domain"/>
    <property type="match status" value="1"/>
</dbReference>
<evidence type="ECO:0000256" key="16">
    <source>
        <dbReference type="RuleBase" id="RU003692"/>
    </source>
</evidence>
<dbReference type="RefSeq" id="WP_095326312.1">
    <property type="nucleotide sequence ID" value="NZ_JAUPFF010000002.1"/>
</dbReference>
<dbReference type="InterPro" id="IPR001100">
    <property type="entry name" value="Pyr_nuc-diS_OxRdtase"/>
</dbReference>
<comment type="similarity">
    <text evidence="2 16">Belongs to the class-I pyridine nucleotide-disulfide oxidoreductase family.</text>
</comment>
<feature type="binding site" evidence="14">
    <location>
        <position position="296"/>
    </location>
    <ligand>
        <name>FAD</name>
        <dbReference type="ChEBI" id="CHEBI:57692"/>
    </ligand>
</feature>
<keyword evidence="5" id="KW-0963">Cytoplasm</keyword>
<dbReference type="Gene3D" id="3.30.390.30">
    <property type="match status" value="1"/>
</dbReference>
<feature type="binding site" evidence="14">
    <location>
        <position position="50"/>
    </location>
    <ligand>
        <name>FAD</name>
        <dbReference type="ChEBI" id="CHEBI:57692"/>
    </ligand>
</feature>
<dbReference type="InterPro" id="IPR004099">
    <property type="entry name" value="Pyr_nucl-diS_OxRdtase_dimer"/>
</dbReference>
<feature type="active site" description="Proton acceptor" evidence="13">
    <location>
        <position position="429"/>
    </location>
</feature>
<evidence type="ECO:0000256" key="12">
    <source>
        <dbReference type="ARBA" id="ARBA00049187"/>
    </source>
</evidence>